<protein>
    <submittedName>
        <fullName evidence="13">Syntaxin-18</fullName>
    </submittedName>
</protein>
<evidence type="ECO:0000256" key="1">
    <source>
        <dbReference type="ARBA" id="ARBA00004211"/>
    </source>
</evidence>
<gene>
    <name evidence="13" type="ORF">Anas_13553</name>
</gene>
<comment type="caution">
    <text evidence="13">The sequence shown here is derived from an EMBL/GenBank/DDBJ whole genome shotgun (WGS) entry which is preliminary data.</text>
</comment>
<proteinExistence type="inferred from homology"/>
<evidence type="ECO:0000256" key="7">
    <source>
        <dbReference type="ARBA" id="ARBA00023054"/>
    </source>
</evidence>
<feature type="transmembrane region" description="Helical" evidence="11">
    <location>
        <begin position="317"/>
        <end position="337"/>
    </location>
</feature>
<evidence type="ECO:0000256" key="5">
    <source>
        <dbReference type="ARBA" id="ARBA00022927"/>
    </source>
</evidence>
<evidence type="ECO:0000256" key="3">
    <source>
        <dbReference type="ARBA" id="ARBA00022448"/>
    </source>
</evidence>
<feature type="transmembrane region" description="Helical" evidence="11">
    <location>
        <begin position="17"/>
        <end position="40"/>
    </location>
</feature>
<feature type="compositionally biased region" description="Basic and acidic residues" evidence="10">
    <location>
        <begin position="218"/>
        <end position="233"/>
    </location>
</feature>
<organism evidence="13 14">
    <name type="scientific">Armadillidium nasatum</name>
    <dbReference type="NCBI Taxonomy" id="96803"/>
    <lineage>
        <taxon>Eukaryota</taxon>
        <taxon>Metazoa</taxon>
        <taxon>Ecdysozoa</taxon>
        <taxon>Arthropoda</taxon>
        <taxon>Crustacea</taxon>
        <taxon>Multicrustacea</taxon>
        <taxon>Malacostraca</taxon>
        <taxon>Eumalacostraca</taxon>
        <taxon>Peracarida</taxon>
        <taxon>Isopoda</taxon>
        <taxon>Oniscidea</taxon>
        <taxon>Crinocheta</taxon>
        <taxon>Armadillidiidae</taxon>
        <taxon>Armadillidium</taxon>
    </lineage>
</organism>
<sequence length="342" mass="40046">MQSHFISNQHIDSDLHFLIWIIAFINLLSNMASVDVTTLFKSCVKTIRTRNKAIGITFPQSKILPQAPSTQFFSRARDIQANITSHERLLLDHRKKYSSTSQLDPNSLSDIERAYMDKVVSRNLKFIEENIRNLEKEIKERTDNGLSDHAKDCQQCVINILRTNFLRTNAYFRDMKDHRLKKQREKEQLFRLQRPSGMKKHLSEDKSKSSLRHRKSPEKRQDKSDSTSHKEEETLSCEDSLSPADVTSSDSHSDSPFRTSRTTLFDMEAEAVLQDLDEEERQILEKENALLFNELQSNQEEVKLITKQVREAMRKDAGFRVWIMFFLIVMSLTILFLDWYNP</sequence>
<dbReference type="GO" id="GO:0015031">
    <property type="term" value="P:protein transport"/>
    <property type="evidence" value="ECO:0007669"/>
    <property type="project" value="UniProtKB-KW"/>
</dbReference>
<dbReference type="EMBL" id="SEYY01017544">
    <property type="protein sequence ID" value="KAB7499636.1"/>
    <property type="molecule type" value="Genomic_DNA"/>
</dbReference>
<evidence type="ECO:0000256" key="6">
    <source>
        <dbReference type="ARBA" id="ARBA00022989"/>
    </source>
</evidence>
<evidence type="ECO:0000313" key="13">
    <source>
        <dbReference type="EMBL" id="KAB7499636.1"/>
    </source>
</evidence>
<keyword evidence="4 11" id="KW-0812">Transmembrane</keyword>
<dbReference type="OrthoDB" id="342981at2759"/>
<accession>A0A5N5SZJ2</accession>
<evidence type="ECO:0000256" key="11">
    <source>
        <dbReference type="SAM" id="Phobius"/>
    </source>
</evidence>
<evidence type="ECO:0000256" key="8">
    <source>
        <dbReference type="ARBA" id="ARBA00023136"/>
    </source>
</evidence>
<keyword evidence="6 11" id="KW-1133">Transmembrane helix</keyword>
<dbReference type="Pfam" id="PF10496">
    <property type="entry name" value="Syntaxin-18_N"/>
    <property type="match status" value="1"/>
</dbReference>
<dbReference type="Proteomes" id="UP000326759">
    <property type="component" value="Unassembled WGS sequence"/>
</dbReference>
<evidence type="ECO:0000256" key="4">
    <source>
        <dbReference type="ARBA" id="ARBA00022692"/>
    </source>
</evidence>
<evidence type="ECO:0000256" key="9">
    <source>
        <dbReference type="SAM" id="Coils"/>
    </source>
</evidence>
<dbReference type="PANTHER" id="PTHR15959">
    <property type="entry name" value="SYNTAXIN-18"/>
    <property type="match status" value="1"/>
</dbReference>
<dbReference type="AlphaFoldDB" id="A0A5N5SZJ2"/>
<evidence type="ECO:0000313" key="14">
    <source>
        <dbReference type="Proteomes" id="UP000326759"/>
    </source>
</evidence>
<reference evidence="13 14" key="1">
    <citation type="journal article" date="2019" name="PLoS Biol.">
        <title>Sex chromosomes control vertical transmission of feminizing Wolbachia symbionts in an isopod.</title>
        <authorList>
            <person name="Becking T."/>
            <person name="Chebbi M.A."/>
            <person name="Giraud I."/>
            <person name="Moumen B."/>
            <person name="Laverre T."/>
            <person name="Caubet Y."/>
            <person name="Peccoud J."/>
            <person name="Gilbert C."/>
            <person name="Cordaux R."/>
        </authorList>
    </citation>
    <scope>NUCLEOTIDE SEQUENCE [LARGE SCALE GENOMIC DNA]</scope>
    <source>
        <strain evidence="13">ANa2</strain>
        <tissue evidence="13">Whole body excluding digestive tract and cuticle</tissue>
    </source>
</reference>
<dbReference type="GO" id="GO:0031201">
    <property type="term" value="C:SNARE complex"/>
    <property type="evidence" value="ECO:0007669"/>
    <property type="project" value="TreeGrafter"/>
</dbReference>
<evidence type="ECO:0000259" key="12">
    <source>
        <dbReference type="Pfam" id="PF10496"/>
    </source>
</evidence>
<dbReference type="GO" id="GO:0005783">
    <property type="term" value="C:endoplasmic reticulum"/>
    <property type="evidence" value="ECO:0007669"/>
    <property type="project" value="TreeGrafter"/>
</dbReference>
<keyword evidence="14" id="KW-1185">Reference proteome</keyword>
<comment type="subcellular location">
    <subcellularLocation>
        <location evidence="1">Membrane</location>
        <topology evidence="1">Single-pass type IV membrane protein</topology>
    </subcellularLocation>
</comment>
<feature type="domain" description="SNARE-complex protein Syntaxin-18 N-terminal" evidence="12">
    <location>
        <begin position="35"/>
        <end position="113"/>
    </location>
</feature>
<keyword evidence="3" id="KW-0813">Transport</keyword>
<comment type="similarity">
    <text evidence="2">Belongs to the syntaxin family.</text>
</comment>
<feature type="coiled-coil region" evidence="9">
    <location>
        <begin position="269"/>
        <end position="315"/>
    </location>
</feature>
<dbReference type="PANTHER" id="PTHR15959:SF0">
    <property type="entry name" value="SYNTAXIN-18"/>
    <property type="match status" value="1"/>
</dbReference>
<dbReference type="InterPro" id="IPR019529">
    <property type="entry name" value="Syntaxin-18_N"/>
</dbReference>
<keyword evidence="5" id="KW-0653">Protein transport</keyword>
<feature type="compositionally biased region" description="Polar residues" evidence="10">
    <location>
        <begin position="245"/>
        <end position="260"/>
    </location>
</feature>
<name>A0A5N5SZJ2_9CRUS</name>
<feature type="region of interest" description="Disordered" evidence="10">
    <location>
        <begin position="183"/>
        <end position="260"/>
    </location>
</feature>
<feature type="coiled-coil region" evidence="9">
    <location>
        <begin position="117"/>
        <end position="144"/>
    </location>
</feature>
<keyword evidence="8 11" id="KW-0472">Membrane</keyword>
<evidence type="ECO:0000256" key="2">
    <source>
        <dbReference type="ARBA" id="ARBA00009063"/>
    </source>
</evidence>
<dbReference type="GO" id="GO:0006890">
    <property type="term" value="P:retrograde vesicle-mediated transport, Golgi to endoplasmic reticulum"/>
    <property type="evidence" value="ECO:0007669"/>
    <property type="project" value="TreeGrafter"/>
</dbReference>
<keyword evidence="7 9" id="KW-0175">Coiled coil</keyword>
<evidence type="ECO:0000256" key="10">
    <source>
        <dbReference type="SAM" id="MobiDB-lite"/>
    </source>
</evidence>